<comment type="caution">
    <text evidence="1">The sequence shown here is derived from an EMBL/GenBank/DDBJ whole genome shotgun (WGS) entry which is preliminary data.</text>
</comment>
<proteinExistence type="predicted"/>
<gene>
    <name evidence="1" type="ORF">PV367_46995</name>
</gene>
<dbReference type="EMBL" id="JARAWN010000847">
    <property type="protein sequence ID" value="MDX3137176.1"/>
    <property type="molecule type" value="Genomic_DNA"/>
</dbReference>
<organism evidence="1 2">
    <name type="scientific">Streptomyces europaeiscabiei</name>
    <dbReference type="NCBI Taxonomy" id="146819"/>
    <lineage>
        <taxon>Bacteria</taxon>
        <taxon>Bacillati</taxon>
        <taxon>Actinomycetota</taxon>
        <taxon>Actinomycetes</taxon>
        <taxon>Kitasatosporales</taxon>
        <taxon>Streptomycetaceae</taxon>
        <taxon>Streptomyces</taxon>
    </lineage>
</organism>
<feature type="non-terminal residue" evidence="1">
    <location>
        <position position="73"/>
    </location>
</feature>
<dbReference type="Proteomes" id="UP001273589">
    <property type="component" value="Unassembled WGS sequence"/>
</dbReference>
<evidence type="ECO:0000313" key="1">
    <source>
        <dbReference type="EMBL" id="MDX3137176.1"/>
    </source>
</evidence>
<protein>
    <submittedName>
        <fullName evidence="1">Uncharacterized protein</fullName>
    </submittedName>
</protein>
<dbReference type="AlphaFoldDB" id="A0AAJ2USJ9"/>
<name>A0AAJ2USJ9_9ACTN</name>
<dbReference type="RefSeq" id="WP_319700564.1">
    <property type="nucleotide sequence ID" value="NZ_JARAWN010000847.1"/>
</dbReference>
<accession>A0AAJ2USJ9</accession>
<evidence type="ECO:0000313" key="2">
    <source>
        <dbReference type="Proteomes" id="UP001273589"/>
    </source>
</evidence>
<sequence>MLSAHVRPAHTPPGPAPYFADVLARLGWRADLPEARVAEIWEQERRTAYALTLPLDASAAPRQQQSPSPYTHL</sequence>
<reference evidence="1" key="1">
    <citation type="journal article" date="2023" name="Microb. Genom.">
        <title>Mesoterricola silvestris gen. nov., sp. nov., Mesoterricola sediminis sp. nov., Geothrix oryzae sp. nov., Geothrix edaphica sp. nov., Geothrix rubra sp. nov., and Geothrix limicola sp. nov., six novel members of Acidobacteriota isolated from soils.</title>
        <authorList>
            <person name="Weisberg A.J."/>
            <person name="Pearce E."/>
            <person name="Kramer C.G."/>
            <person name="Chang J.H."/>
            <person name="Clarke C.R."/>
        </authorList>
    </citation>
    <scope>NUCLEOTIDE SEQUENCE</scope>
    <source>
        <strain evidence="1">ND06-05F</strain>
    </source>
</reference>